<evidence type="ECO:0008006" key="3">
    <source>
        <dbReference type="Google" id="ProtNLM"/>
    </source>
</evidence>
<reference evidence="2" key="1">
    <citation type="submission" date="2015-12" db="EMBL/GenBank/DDBJ databases">
        <title>Complete genome sequence of Pandoraea norimbergensis DSM 11628.</title>
        <authorList>
            <person name="Ee R."/>
            <person name="Lim Y.-L."/>
            <person name="Yong D."/>
            <person name="Yin W.-F."/>
            <person name="Chan K.-G."/>
        </authorList>
    </citation>
    <scope>NUCLEOTIDE SEQUENCE [LARGE SCALE GENOMIC DNA]</scope>
    <source>
        <strain evidence="2">DSM 11628</strain>
    </source>
</reference>
<evidence type="ECO:0000313" key="1">
    <source>
        <dbReference type="EMBL" id="ALS59539.1"/>
    </source>
</evidence>
<gene>
    <name evidence="1" type="ORF">AT302_07010</name>
</gene>
<dbReference type="SUPFAM" id="SSF51161">
    <property type="entry name" value="Trimeric LpxA-like enzymes"/>
    <property type="match status" value="1"/>
</dbReference>
<sequence>MDNLQFCDRLHWYVNKQLDNLFPSFDGESLVDRAAVEAAVDLTCFTVSKIKVYSGARFDYQNSTHYATFLYWLSRTLWARGQGNDQATRVFLLNKAVNGIDLFYEIEMPKVFLLTHSTGMVFAKATYGSHFQMHQNCTVGRNQDDRPVIEPGVVLYPNSAIIGQCHVRENTVLTPGVKLVNRDTPGNCYVFAGEGGEPTFKPIKEYFIHRYLHP</sequence>
<dbReference type="EMBL" id="CP013480">
    <property type="protein sequence ID" value="ALS59539.1"/>
    <property type="molecule type" value="Genomic_DNA"/>
</dbReference>
<dbReference type="InterPro" id="IPR011004">
    <property type="entry name" value="Trimer_LpxA-like_sf"/>
</dbReference>
<evidence type="ECO:0000313" key="2">
    <source>
        <dbReference type="Proteomes" id="UP000060277"/>
    </source>
</evidence>
<dbReference type="Gene3D" id="2.160.10.10">
    <property type="entry name" value="Hexapeptide repeat proteins"/>
    <property type="match status" value="1"/>
</dbReference>
<organism evidence="1 2">
    <name type="scientific">Pandoraea norimbergensis</name>
    <dbReference type="NCBI Taxonomy" id="93219"/>
    <lineage>
        <taxon>Bacteria</taxon>
        <taxon>Pseudomonadati</taxon>
        <taxon>Pseudomonadota</taxon>
        <taxon>Betaproteobacteria</taxon>
        <taxon>Burkholderiales</taxon>
        <taxon>Burkholderiaceae</taxon>
        <taxon>Pandoraea</taxon>
    </lineage>
</organism>
<keyword evidence="2" id="KW-1185">Reference proteome</keyword>
<dbReference type="Proteomes" id="UP000060277">
    <property type="component" value="Chromosome"/>
</dbReference>
<dbReference type="RefSeq" id="WP_058376463.1">
    <property type="nucleotide sequence ID" value="NZ_CP013480.3"/>
</dbReference>
<accession>A0ABM5WGW1</accession>
<protein>
    <recommendedName>
        <fullName evidence="3">Serine acetyltransferase</fullName>
    </recommendedName>
</protein>
<name>A0ABM5WGW1_9BURK</name>
<proteinExistence type="predicted"/>